<feature type="compositionally biased region" description="Basic and acidic residues" evidence="1">
    <location>
        <begin position="98"/>
        <end position="169"/>
    </location>
</feature>
<feature type="region of interest" description="Disordered" evidence="1">
    <location>
        <begin position="1"/>
        <end position="169"/>
    </location>
</feature>
<feature type="compositionally biased region" description="Polar residues" evidence="1">
    <location>
        <begin position="49"/>
        <end position="58"/>
    </location>
</feature>
<accession>A0A8M1KAX1</accession>
<gene>
    <name evidence="3" type="primary">LOC122130563</name>
</gene>
<reference evidence="3" key="1">
    <citation type="submission" date="2025-08" db="UniProtKB">
        <authorList>
            <consortium name="RefSeq"/>
        </authorList>
    </citation>
    <scope>IDENTIFICATION</scope>
</reference>
<dbReference type="RefSeq" id="XP_042561206.1">
    <property type="nucleotide sequence ID" value="XM_042705272.1"/>
</dbReference>
<sequence length="342" mass="39221">MTSDNGNTTTRRKVDLNNDEQMDKRLHDNGLDERIMSKPNDLNTDGIMATTSDNGNTTTRRKVELNKDEQRTDVRQNENGLDKMITSEANDSNMVAKDAGKDIENESDGVKEMRNEDAGRKNAESRVEIREARRNEPDRNNGKGKDHNELYNENNTDKERTDKTHDAKRSGIWQRKYSKEMTLVLETEDIEGVNAMKLIKEIEKVVGPGKLSALRPRPNKQYEATFENLEDCDLLEDGGLLFDGIRVDVKRLCRTEVMVSFLHLPPYTTDAEVLEKLIKWGVEPILPLRRRYYPGTSVADGTRYIKVRFPKEVASLPYSARFDTPDGPQYCRVIHDRQVKLC</sequence>
<feature type="compositionally biased region" description="Basic and acidic residues" evidence="1">
    <location>
        <begin position="12"/>
        <end position="36"/>
    </location>
</feature>
<evidence type="ECO:0000313" key="2">
    <source>
        <dbReference type="Proteomes" id="UP000515152"/>
    </source>
</evidence>
<dbReference type="Proteomes" id="UP000515152">
    <property type="component" value="Unplaced"/>
</dbReference>
<evidence type="ECO:0000313" key="3">
    <source>
        <dbReference type="RefSeq" id="XP_042561206.1"/>
    </source>
</evidence>
<organism evidence="2 3">
    <name type="scientific">Clupea harengus</name>
    <name type="common">Atlantic herring</name>
    <dbReference type="NCBI Taxonomy" id="7950"/>
    <lineage>
        <taxon>Eukaryota</taxon>
        <taxon>Metazoa</taxon>
        <taxon>Chordata</taxon>
        <taxon>Craniata</taxon>
        <taxon>Vertebrata</taxon>
        <taxon>Euteleostomi</taxon>
        <taxon>Actinopterygii</taxon>
        <taxon>Neopterygii</taxon>
        <taxon>Teleostei</taxon>
        <taxon>Clupei</taxon>
        <taxon>Clupeiformes</taxon>
        <taxon>Clupeoidei</taxon>
        <taxon>Clupeidae</taxon>
        <taxon>Clupea</taxon>
    </lineage>
</organism>
<name>A0A8M1KAX1_CLUHA</name>
<protein>
    <submittedName>
        <fullName evidence="3">Uncharacterized protein LOC122130563</fullName>
    </submittedName>
</protein>
<keyword evidence="2" id="KW-1185">Reference proteome</keyword>
<dbReference type="OrthoDB" id="8912020at2759"/>
<feature type="compositionally biased region" description="Basic and acidic residues" evidence="1">
    <location>
        <begin position="61"/>
        <end position="76"/>
    </location>
</feature>
<dbReference type="KEGG" id="char:122130563"/>
<proteinExistence type="predicted"/>
<dbReference type="GeneID" id="122130563"/>
<dbReference type="AlphaFoldDB" id="A0A8M1KAX1"/>
<evidence type="ECO:0000256" key="1">
    <source>
        <dbReference type="SAM" id="MobiDB-lite"/>
    </source>
</evidence>